<evidence type="ECO:0000256" key="2">
    <source>
        <dbReference type="SAM" id="Phobius"/>
    </source>
</evidence>
<feature type="region of interest" description="Disordered" evidence="1">
    <location>
        <begin position="1072"/>
        <end position="1091"/>
    </location>
</feature>
<dbReference type="PANTHER" id="PTHR38690:SF1">
    <property type="entry name" value="PROTEASE"/>
    <property type="match status" value="1"/>
</dbReference>
<dbReference type="InterPro" id="IPR025263">
    <property type="entry name" value="YhdP_central"/>
</dbReference>
<dbReference type="NCBIfam" id="TIGR02099">
    <property type="entry name" value="YhdP family protein"/>
    <property type="match status" value="1"/>
</dbReference>
<feature type="transmembrane region" description="Helical" evidence="2">
    <location>
        <begin position="21"/>
        <end position="47"/>
    </location>
</feature>
<evidence type="ECO:0000313" key="5">
    <source>
        <dbReference type="Proteomes" id="UP000247811"/>
    </source>
</evidence>
<evidence type="ECO:0000313" key="4">
    <source>
        <dbReference type="EMBL" id="PXW94586.1"/>
    </source>
</evidence>
<keyword evidence="2" id="KW-0812">Transmembrane</keyword>
<feature type="region of interest" description="Disordered" evidence="1">
    <location>
        <begin position="442"/>
        <end position="462"/>
    </location>
</feature>
<dbReference type="RefSeq" id="WP_110401473.1">
    <property type="nucleotide sequence ID" value="NZ_QJJS01000013.1"/>
</dbReference>
<feature type="domain" description="YhdP central" evidence="3">
    <location>
        <begin position="25"/>
        <end position="1361"/>
    </location>
</feature>
<evidence type="ECO:0000259" key="3">
    <source>
        <dbReference type="Pfam" id="PF13116"/>
    </source>
</evidence>
<dbReference type="Proteomes" id="UP000247811">
    <property type="component" value="Unassembled WGS sequence"/>
</dbReference>
<name>A0A318GYN7_9BURK</name>
<protein>
    <submittedName>
        <fullName evidence="4">Uncharacterized protein (TIGR02099 family)</fullName>
    </submittedName>
</protein>
<organism evidence="4 5">
    <name type="scientific">Sphaerotilus hippei</name>
    <dbReference type="NCBI Taxonomy" id="744406"/>
    <lineage>
        <taxon>Bacteria</taxon>
        <taxon>Pseudomonadati</taxon>
        <taxon>Pseudomonadota</taxon>
        <taxon>Betaproteobacteria</taxon>
        <taxon>Burkholderiales</taxon>
        <taxon>Sphaerotilaceae</taxon>
        <taxon>Sphaerotilus</taxon>
    </lineage>
</organism>
<proteinExistence type="predicted"/>
<feature type="region of interest" description="Disordered" evidence="1">
    <location>
        <begin position="1363"/>
        <end position="1418"/>
    </location>
</feature>
<dbReference type="OrthoDB" id="8521382at2"/>
<keyword evidence="2" id="KW-1133">Transmembrane helix</keyword>
<dbReference type="Pfam" id="PF13116">
    <property type="entry name" value="YhdP"/>
    <property type="match status" value="1"/>
</dbReference>
<sequence>MSDPSSRPPEPARWLRAASKVARATAWITLGLTSIVLALWVGLHWVILPRLQVWQPQIEGWATQALKTPVKIGRIEVDGGLWAPVLRLRQLSLLDMQGRPAFRLDEVRATLTPGSLLPRSWGHWQPHLARIELQGPDLLVQRDRDGRLSLGGLRLDGPADPEREQAVADWLFSQGEWLIRGGRITWSDATRAEPPLLLEQVDLRVDNRGRHHRIELAATPPSGWGRRLDVQADLRAGLLDHLRHPGDWTRWRGRLEARLPHVDVQALRRHVSLPFDLQRGQGQLALQLEIDDGALSEARADVALQEARLQLQSRLPALDIERLDGSLHLTRDPQRTRLRAERLAFTLRDAQGHEHLWAPTTLALELRGQGPDWTGGQFTASRLDLATLATITAHLPLSDGWRRWVAGAEPEGRLKDVSWRWDGPAEQPLRWQAEAVGQQLGLRSKEHPRSRAGHPLPGRPGVQGAEVVLQASERGGRARVRLRDGELDLPGVFEETRVPLGTLDADVRWQVGAVPGADGLPDLQVDIRRATFSNPDSRGEVSGQWRTGNGKDIDRLPGVLRLDARLDRIPAHRIHRYLPVGLPAEVRHYVRDGMRGGSARQVVARVRGPIDHFPFAHDSDGEFHLVGQVENLSYDVAPNHAGPQPGTPAWPRLTHLGGELVFDRQSMFIRNASARLGETGSGGFELHRVQARIGDFVADPVLHIEGQGQGPLTDALAYVSRSPIGGWLQHSLDQATGAGPARLKLDLALPLNDLERSTAQGLLTLEGNQLQVRSESPQLEDVHGQLSFDERGFRIEGARAVALGGPLTLQGGTRPDGTVHLRAVGTATAAGLREAPQLGLLAPLARLMSGQAGYELDLGFSGAGVEVQLDSTLQGLALQAPAPLGKAAAERLPLRVTLQPASAPAPGRPREWWRLQAGPLLSVQMLRERDGGQRLLRGLVQVGRAATQGGSQALPAQGLLTQIQLPEANLVEWARWRTRAEDVGLLPPSDPTAPDLDHVPRQLRFEVDRLQVGSRLFTAVQADLNRERQGDVDLWRGQVRADQLAGNVEARLPLDARQIPQLHAHLARLSLPAEEPGAPTPVETDRSTGARPHRLPGLLLEAEQFELRGVALGRLVLEAGHQAEDGERGTWILKRLNIGNPDAQLSAVGRWVPPAAGHRTHSTRITFRLDLSDSGALLGRFGNSGALRGGQGLLAGQLEWDGSPLQFNVDSLAGQLSLGLDRGQFLRAEPGVARLLGVLSLQSLPRRLLFDFRDVFQQGFSFDRVDGDVNIQRGVAQTRNLRIRGVQALVLTEGSADLARETQDLNVWVVPDINAGAASLAYAVINPAIGLGTLIGQVFLRKPLTEAATRQFHITGRWDAPLMVPASRRTPTPGEEAPADTGAASLPAPGASATPPSAATQWTPAPTSANRTSPENRP</sequence>
<reference evidence="4 5" key="1">
    <citation type="submission" date="2018-05" db="EMBL/GenBank/DDBJ databases">
        <title>Genomic Encyclopedia of Type Strains, Phase IV (KMG-IV): sequencing the most valuable type-strain genomes for metagenomic binning, comparative biology and taxonomic classification.</title>
        <authorList>
            <person name="Goeker M."/>
        </authorList>
    </citation>
    <scope>NUCLEOTIDE SEQUENCE [LARGE SCALE GENOMIC DNA]</scope>
    <source>
        <strain evidence="4 5">DSM 566</strain>
    </source>
</reference>
<accession>A0A318GYN7</accession>
<evidence type="ECO:0000256" key="1">
    <source>
        <dbReference type="SAM" id="MobiDB-lite"/>
    </source>
</evidence>
<dbReference type="InterPro" id="IPR011836">
    <property type="entry name" value="YhdP"/>
</dbReference>
<dbReference type="PANTHER" id="PTHR38690">
    <property type="entry name" value="PROTEASE-RELATED"/>
    <property type="match status" value="1"/>
</dbReference>
<keyword evidence="5" id="KW-1185">Reference proteome</keyword>
<feature type="compositionally biased region" description="Low complexity" evidence="1">
    <location>
        <begin position="1383"/>
        <end position="1409"/>
    </location>
</feature>
<gene>
    <name evidence="4" type="ORF">C7444_11377</name>
</gene>
<comment type="caution">
    <text evidence="4">The sequence shown here is derived from an EMBL/GenBank/DDBJ whole genome shotgun (WGS) entry which is preliminary data.</text>
</comment>
<dbReference type="EMBL" id="QJJS01000013">
    <property type="protein sequence ID" value="PXW94586.1"/>
    <property type="molecule type" value="Genomic_DNA"/>
</dbReference>
<keyword evidence="2" id="KW-0472">Membrane</keyword>